<dbReference type="Proteomes" id="UP000774000">
    <property type="component" value="Unassembled WGS sequence"/>
</dbReference>
<evidence type="ECO:0000313" key="1">
    <source>
        <dbReference type="EMBL" id="MBM7555324.1"/>
    </source>
</evidence>
<protein>
    <submittedName>
        <fullName evidence="1">Uncharacterized protein</fullName>
    </submittedName>
</protein>
<gene>
    <name evidence="1" type="ORF">JOC47_000148</name>
</gene>
<keyword evidence="2" id="KW-1185">Reference proteome</keyword>
<evidence type="ECO:0000313" key="2">
    <source>
        <dbReference type="Proteomes" id="UP000774000"/>
    </source>
</evidence>
<organism evidence="1 2">
    <name type="scientific">Halanaerobacter jeridensis</name>
    <dbReference type="NCBI Taxonomy" id="706427"/>
    <lineage>
        <taxon>Bacteria</taxon>
        <taxon>Bacillati</taxon>
        <taxon>Bacillota</taxon>
        <taxon>Clostridia</taxon>
        <taxon>Halanaerobiales</taxon>
        <taxon>Halobacteroidaceae</taxon>
        <taxon>Halanaerobacter</taxon>
    </lineage>
</organism>
<name>A0A939BPL4_9FIRM</name>
<dbReference type="EMBL" id="JAFBDQ010000001">
    <property type="protein sequence ID" value="MBM7555324.1"/>
    <property type="molecule type" value="Genomic_DNA"/>
</dbReference>
<dbReference type="RefSeq" id="WP_204700045.1">
    <property type="nucleotide sequence ID" value="NZ_JAFBDQ010000001.1"/>
</dbReference>
<sequence>MVKEGDVLTGIVLEAKEETAVIKFGPRAIEAQVLADLETGEEVKVKVQGWHEGKLLLKVLNRKGKVSSGSIDIKV</sequence>
<dbReference type="AlphaFoldDB" id="A0A939BPL4"/>
<proteinExistence type="predicted"/>
<comment type="caution">
    <text evidence="1">The sequence shown here is derived from an EMBL/GenBank/DDBJ whole genome shotgun (WGS) entry which is preliminary data.</text>
</comment>
<accession>A0A939BPL4</accession>
<reference evidence="1" key="1">
    <citation type="submission" date="2021-01" db="EMBL/GenBank/DDBJ databases">
        <title>Genomic Encyclopedia of Type Strains, Phase IV (KMG-IV): sequencing the most valuable type-strain genomes for metagenomic binning, comparative biology and taxonomic classification.</title>
        <authorList>
            <person name="Goeker M."/>
        </authorList>
    </citation>
    <scope>NUCLEOTIDE SEQUENCE</scope>
    <source>
        <strain evidence="1">DSM 23230</strain>
    </source>
</reference>